<dbReference type="EMBL" id="BAMX01000006">
    <property type="protein sequence ID" value="GAN65139.1"/>
    <property type="molecule type" value="Genomic_DNA"/>
</dbReference>
<sequence>MMQSDFGAASVQVSKPARSNRQRLQARAAHLAATCAMGAWFLLGIIPVVVILYSMS</sequence>
<accession>A0A0D6NGJ0</accession>
<dbReference type="Proteomes" id="UP000270034">
    <property type="component" value="Chromosome"/>
</dbReference>
<keyword evidence="1" id="KW-0472">Membrane</keyword>
<keyword evidence="4" id="KW-1185">Reference proteome</keyword>
<dbReference type="AlphaFoldDB" id="A0A0D6NGJ0"/>
<reference evidence="3 4" key="1">
    <citation type="submission" date="2012-11" db="EMBL/GenBank/DDBJ databases">
        <title>Whole genome sequence of Acetobacter orientalis 21F-2.</title>
        <authorList>
            <person name="Azuma Y."/>
            <person name="Higashiura N."/>
            <person name="Hirakawa H."/>
            <person name="Matsushita K."/>
        </authorList>
    </citation>
    <scope>NUCLEOTIDE SEQUENCE [LARGE SCALE GENOMIC DNA]</scope>
    <source>
        <strain evidence="3 4">21F-2</strain>
    </source>
</reference>
<keyword evidence="1" id="KW-0812">Transmembrane</keyword>
<dbReference type="RefSeq" id="WP_158319712.1">
    <property type="nucleotide sequence ID" value="NZ_BAMX01000006.1"/>
</dbReference>
<organism evidence="3 4">
    <name type="scientific">Acetobacter orientalis</name>
    <dbReference type="NCBI Taxonomy" id="146474"/>
    <lineage>
        <taxon>Bacteria</taxon>
        <taxon>Pseudomonadati</taxon>
        <taxon>Pseudomonadota</taxon>
        <taxon>Alphaproteobacteria</taxon>
        <taxon>Acetobacterales</taxon>
        <taxon>Acetobacteraceae</taxon>
        <taxon>Acetobacter</taxon>
    </lineage>
</organism>
<evidence type="ECO:0000313" key="4">
    <source>
        <dbReference type="Proteomes" id="UP000032670"/>
    </source>
</evidence>
<evidence type="ECO:0000313" key="3">
    <source>
        <dbReference type="EMBL" id="GAN65139.1"/>
    </source>
</evidence>
<dbReference type="Proteomes" id="UP000032670">
    <property type="component" value="Unassembled WGS sequence"/>
</dbReference>
<keyword evidence="1" id="KW-1133">Transmembrane helix</keyword>
<dbReference type="KEGG" id="aot:AcetOri_orf01158"/>
<accession>A0A2Z5ZG26</accession>
<proteinExistence type="predicted"/>
<protein>
    <submittedName>
        <fullName evidence="2">Putative membrane protein</fullName>
    </submittedName>
</protein>
<name>A0A0D6NGJ0_9PROT</name>
<feature type="transmembrane region" description="Helical" evidence="1">
    <location>
        <begin position="28"/>
        <end position="53"/>
    </location>
</feature>
<gene>
    <name evidence="3" type="ORF">Abor_006_093</name>
    <name evidence="2" type="ORF">AcetOrient_orf01158</name>
</gene>
<reference evidence="2 5" key="2">
    <citation type="submission" date="2018-02" db="EMBL/GenBank/DDBJ databases">
        <title>Acetobacter orientalis genome.</title>
        <authorList>
            <person name="Nakashima N."/>
            <person name="Tamura T."/>
        </authorList>
    </citation>
    <scope>NUCLEOTIDE SEQUENCE [LARGE SCALE GENOMIC DNA]</scope>
    <source>
        <strain evidence="2 5">FAN1</strain>
    </source>
</reference>
<evidence type="ECO:0000313" key="2">
    <source>
        <dbReference type="EMBL" id="BBC79147.1"/>
    </source>
</evidence>
<dbReference type="EMBL" id="AP018515">
    <property type="protein sequence ID" value="BBC79147.1"/>
    <property type="molecule type" value="Genomic_DNA"/>
</dbReference>
<evidence type="ECO:0000256" key="1">
    <source>
        <dbReference type="SAM" id="Phobius"/>
    </source>
</evidence>
<evidence type="ECO:0000313" key="5">
    <source>
        <dbReference type="Proteomes" id="UP000270034"/>
    </source>
</evidence>
<dbReference type="STRING" id="1231341.Abor_006_093"/>
<dbReference type="GeneID" id="76203285"/>